<dbReference type="AlphaFoldDB" id="A0A507SSF6"/>
<evidence type="ECO:0000313" key="1">
    <source>
        <dbReference type="EMBL" id="TQC54181.1"/>
    </source>
</evidence>
<sequence>MKNIAVNIEIKKYLATASIVYCTNSAYNVLANFNQKYANIEELGSLIQQIKAFSKKYINLRRSKVSFNLILDPNLVQIDILTNHFEQKVDNLINKTHINNYKKYIAKSSSNKNYDLINDSVFIYEVVDNDQRKKYSSFPIDKNGSKLIMHYALWVIKKDNKMYAKLMDLFKRSGIELSNIFSPQSCLLASQEVKNHSILIDFDWKTLSIDNCFNTTLLISTQSKLNFTKLFKVCGNIAKVSDILIIPYVKSILNNWEHYVNETKNESNEQQIFNILYKCFTDTLKTVEENYDKNYPEGQKVEFIIKGDNSRLFQYLLAKEFGIKCQLYDDYEAQISALENTHLGAAILTFDKSKIDLVQTLTNLEEIKPKNFIQKIFASLKNHRV</sequence>
<name>A0A507SSF6_9BACT</name>
<dbReference type="RefSeq" id="WP_141483593.1">
    <property type="nucleotide sequence ID" value="NZ_SMDN01000001.1"/>
</dbReference>
<gene>
    <name evidence="1" type="ORF">E1I18_00180</name>
</gene>
<dbReference type="Proteomes" id="UP000320801">
    <property type="component" value="Unassembled WGS sequence"/>
</dbReference>
<comment type="caution">
    <text evidence="1">The sequence shown here is derived from an EMBL/GenBank/DDBJ whole genome shotgun (WGS) entry which is preliminary data.</text>
</comment>
<dbReference type="EMBL" id="SMDN01000001">
    <property type="protein sequence ID" value="TQC54181.1"/>
    <property type="molecule type" value="Genomic_DNA"/>
</dbReference>
<organism evidence="1 2">
    <name type="scientific">Mycoplasmopsis mucosicanis</name>
    <dbReference type="NCBI Taxonomy" id="458208"/>
    <lineage>
        <taxon>Bacteria</taxon>
        <taxon>Bacillati</taxon>
        <taxon>Mycoplasmatota</taxon>
        <taxon>Mycoplasmoidales</taxon>
        <taxon>Metamycoplasmataceae</taxon>
        <taxon>Mycoplasmopsis</taxon>
    </lineage>
</organism>
<protein>
    <submittedName>
        <fullName evidence="1">Uncharacterized protein</fullName>
    </submittedName>
</protein>
<accession>A0A507SSF6</accession>
<dbReference type="NCBIfam" id="NF045943">
    <property type="entry name" value="MAG3720_fam"/>
    <property type="match status" value="1"/>
</dbReference>
<evidence type="ECO:0000313" key="2">
    <source>
        <dbReference type="Proteomes" id="UP000320801"/>
    </source>
</evidence>
<keyword evidence="2" id="KW-1185">Reference proteome</keyword>
<reference evidence="1 2" key="1">
    <citation type="submission" date="2019-03" db="EMBL/GenBank/DDBJ databases">
        <title>Characterization of a novel Mycoplasma cynos real-time PCR assay.</title>
        <authorList>
            <person name="Tallmadge R.L."/>
            <person name="Mitchell P.K."/>
            <person name="Goodman L."/>
        </authorList>
    </citation>
    <scope>NUCLEOTIDE SEQUENCE [LARGE SCALE GENOMIC DNA]</scope>
    <source>
        <strain evidence="1 2">1642</strain>
    </source>
</reference>
<dbReference type="OrthoDB" id="397378at2"/>
<proteinExistence type="predicted"/>